<dbReference type="InterPro" id="IPR025635">
    <property type="entry name" value="DUF4293"/>
</dbReference>
<feature type="transmembrane region" description="Helical" evidence="1">
    <location>
        <begin position="87"/>
        <end position="107"/>
    </location>
</feature>
<feature type="transmembrane region" description="Helical" evidence="1">
    <location>
        <begin position="7"/>
        <end position="26"/>
    </location>
</feature>
<dbReference type="Proteomes" id="UP000605676">
    <property type="component" value="Unassembled WGS sequence"/>
</dbReference>
<keyword evidence="1" id="KW-0472">Membrane</keyword>
<dbReference type="Pfam" id="PF14126">
    <property type="entry name" value="DUF4293"/>
    <property type="match status" value="1"/>
</dbReference>
<name>A0ABS1HNT6_9BACT</name>
<keyword evidence="1" id="KW-0812">Transmembrane</keyword>
<sequence length="151" mass="16902">MIQRIQTVYLLLSALLMGSLFFFPFAQIETETNEVYSFTYRGLTNTDGETIIPTLALAILLTVATFVSFISIFVYKKRVLQIRLCGLNMALLLGSTGMIYFLGTQLIDDLTGVLNYKITTAFPVIAMILTFLALRAVAKDIALLKSMDRIR</sequence>
<dbReference type="RefSeq" id="WP_200466560.1">
    <property type="nucleotide sequence ID" value="NZ_JAENRR010000063.1"/>
</dbReference>
<feature type="transmembrane region" description="Helical" evidence="1">
    <location>
        <begin position="51"/>
        <end position="75"/>
    </location>
</feature>
<reference evidence="2 3" key="1">
    <citation type="submission" date="2021-01" db="EMBL/GenBank/DDBJ databases">
        <title>Carboxyliciviraga sp.nov., isolated from coastal sediments.</title>
        <authorList>
            <person name="Lu D."/>
            <person name="Zhang T."/>
        </authorList>
    </citation>
    <scope>NUCLEOTIDE SEQUENCE [LARGE SCALE GENOMIC DNA]</scope>
    <source>
        <strain evidence="2 3">N1Y132</strain>
    </source>
</reference>
<accession>A0ABS1HNT6</accession>
<organism evidence="2 3">
    <name type="scientific">Carboxylicivirga marina</name>
    <dbReference type="NCBI Taxonomy" id="2800988"/>
    <lineage>
        <taxon>Bacteria</taxon>
        <taxon>Pseudomonadati</taxon>
        <taxon>Bacteroidota</taxon>
        <taxon>Bacteroidia</taxon>
        <taxon>Marinilabiliales</taxon>
        <taxon>Marinilabiliaceae</taxon>
        <taxon>Carboxylicivirga</taxon>
    </lineage>
</organism>
<evidence type="ECO:0000256" key="1">
    <source>
        <dbReference type="SAM" id="Phobius"/>
    </source>
</evidence>
<keyword evidence="3" id="KW-1185">Reference proteome</keyword>
<proteinExistence type="predicted"/>
<protein>
    <submittedName>
        <fullName evidence="2">DUF4293 domain-containing protein</fullName>
    </submittedName>
</protein>
<gene>
    <name evidence="2" type="ORF">JIV24_18490</name>
</gene>
<comment type="caution">
    <text evidence="2">The sequence shown here is derived from an EMBL/GenBank/DDBJ whole genome shotgun (WGS) entry which is preliminary data.</text>
</comment>
<evidence type="ECO:0000313" key="3">
    <source>
        <dbReference type="Proteomes" id="UP000605676"/>
    </source>
</evidence>
<feature type="transmembrane region" description="Helical" evidence="1">
    <location>
        <begin position="119"/>
        <end position="138"/>
    </location>
</feature>
<dbReference type="EMBL" id="JAENRR010000063">
    <property type="protein sequence ID" value="MBK3519342.1"/>
    <property type="molecule type" value="Genomic_DNA"/>
</dbReference>
<evidence type="ECO:0000313" key="2">
    <source>
        <dbReference type="EMBL" id="MBK3519342.1"/>
    </source>
</evidence>
<keyword evidence="1" id="KW-1133">Transmembrane helix</keyword>